<dbReference type="AlphaFoldDB" id="A0A182KCU8"/>
<reference evidence="3" key="1">
    <citation type="submission" date="2013-03" db="EMBL/GenBank/DDBJ databases">
        <title>The Genome Sequence of Anopheles christyi ACHKN1017.</title>
        <authorList>
            <consortium name="The Broad Institute Genomics Platform"/>
            <person name="Neafsey D.E."/>
            <person name="Besansky N."/>
            <person name="Walker B."/>
            <person name="Young S.K."/>
            <person name="Zeng Q."/>
            <person name="Gargeya S."/>
            <person name="Fitzgerald M."/>
            <person name="Haas B."/>
            <person name="Abouelleil A."/>
            <person name="Allen A.W."/>
            <person name="Alvarado L."/>
            <person name="Arachchi H.M."/>
            <person name="Berlin A.M."/>
            <person name="Chapman S.B."/>
            <person name="Gainer-Dewar J."/>
            <person name="Goldberg J."/>
            <person name="Griggs A."/>
            <person name="Gujja S."/>
            <person name="Hansen M."/>
            <person name="Howarth C."/>
            <person name="Imamovic A."/>
            <person name="Ireland A."/>
            <person name="Larimer J."/>
            <person name="McCowan C."/>
            <person name="Murphy C."/>
            <person name="Pearson M."/>
            <person name="Poon T.W."/>
            <person name="Priest M."/>
            <person name="Roberts A."/>
            <person name="Saif S."/>
            <person name="Shea T."/>
            <person name="Sisk P."/>
            <person name="Sykes S."/>
            <person name="Wortman J."/>
            <person name="Nusbaum C."/>
            <person name="Birren B."/>
        </authorList>
    </citation>
    <scope>NUCLEOTIDE SEQUENCE [LARGE SCALE GENOMIC DNA]</scope>
    <source>
        <strain evidence="3">ACHKN1017</strain>
    </source>
</reference>
<accession>A0A182KCU8</accession>
<keyword evidence="3" id="KW-1185">Reference proteome</keyword>
<feature type="compositionally biased region" description="Low complexity" evidence="1">
    <location>
        <begin position="20"/>
        <end position="37"/>
    </location>
</feature>
<evidence type="ECO:0000313" key="2">
    <source>
        <dbReference type="EnsemblMetazoa" id="ACHR008585-PA"/>
    </source>
</evidence>
<dbReference type="EnsemblMetazoa" id="ACHR008585-RA">
    <property type="protein sequence ID" value="ACHR008585-PA"/>
    <property type="gene ID" value="ACHR008585"/>
</dbReference>
<feature type="region of interest" description="Disordered" evidence="1">
    <location>
        <begin position="20"/>
        <end position="50"/>
    </location>
</feature>
<reference evidence="2" key="2">
    <citation type="submission" date="2020-05" db="UniProtKB">
        <authorList>
            <consortium name="EnsemblMetazoa"/>
        </authorList>
    </citation>
    <scope>IDENTIFICATION</scope>
    <source>
        <strain evidence="2">ACHKN1017</strain>
    </source>
</reference>
<evidence type="ECO:0000256" key="1">
    <source>
        <dbReference type="SAM" id="MobiDB-lite"/>
    </source>
</evidence>
<protein>
    <submittedName>
        <fullName evidence="2">Uncharacterized protein</fullName>
    </submittedName>
</protein>
<dbReference type="Proteomes" id="UP000075881">
    <property type="component" value="Unassembled WGS sequence"/>
</dbReference>
<sequence>MFSARTGSKVSAFDAAESLKSSCSSPSEHGSSSIGLSHTDKTSADLSRTTNSGVSAIDMAERFKSSCSSLSCGETFSANILSSIKTESSAFVFALSICLCKTYFLSHSRSRRESQMETDSTDIAFNLKSSRSSTVGYESQTSASSTVASDTDGFNSSAFDMAESLKSSTSSQSCDDGSLLETESSVFVFETSICLCSTYFLSLSRSEMLSWAETDSKNNASFTSSSLDFCTFSCSGRVCFATSTEDTLSSCWNDSLHISRTTRSSSSSLSCNTIIVLVSINCSPILQSASDNIVLSSTVCSDAHASVSVSLITVSSTITTPLSSSSPLSITIRSTITSSPMLRSASE</sequence>
<organism evidence="2 3">
    <name type="scientific">Anopheles christyi</name>
    <dbReference type="NCBI Taxonomy" id="43041"/>
    <lineage>
        <taxon>Eukaryota</taxon>
        <taxon>Metazoa</taxon>
        <taxon>Ecdysozoa</taxon>
        <taxon>Arthropoda</taxon>
        <taxon>Hexapoda</taxon>
        <taxon>Insecta</taxon>
        <taxon>Pterygota</taxon>
        <taxon>Neoptera</taxon>
        <taxon>Endopterygota</taxon>
        <taxon>Diptera</taxon>
        <taxon>Nematocera</taxon>
        <taxon>Culicoidea</taxon>
        <taxon>Culicidae</taxon>
        <taxon>Anophelinae</taxon>
        <taxon>Anopheles</taxon>
    </lineage>
</organism>
<dbReference type="VEuPathDB" id="VectorBase:ACHR008585"/>
<evidence type="ECO:0000313" key="3">
    <source>
        <dbReference type="Proteomes" id="UP000075881"/>
    </source>
</evidence>
<proteinExistence type="predicted"/>
<name>A0A182KCU8_9DIPT</name>